<keyword evidence="2" id="KW-1185">Reference proteome</keyword>
<dbReference type="AlphaFoldDB" id="A0A9W4IPH4"/>
<dbReference type="Proteomes" id="UP001152649">
    <property type="component" value="Unassembled WGS sequence"/>
</dbReference>
<comment type="caution">
    <text evidence="1">The sequence shown here is derived from an EMBL/GenBank/DDBJ whole genome shotgun (WGS) entry which is preliminary data.</text>
</comment>
<organism evidence="1 2">
    <name type="scientific">Penicillium salamii</name>
    <dbReference type="NCBI Taxonomy" id="1612424"/>
    <lineage>
        <taxon>Eukaryota</taxon>
        <taxon>Fungi</taxon>
        <taxon>Dikarya</taxon>
        <taxon>Ascomycota</taxon>
        <taxon>Pezizomycotina</taxon>
        <taxon>Eurotiomycetes</taxon>
        <taxon>Eurotiomycetidae</taxon>
        <taxon>Eurotiales</taxon>
        <taxon>Aspergillaceae</taxon>
        <taxon>Penicillium</taxon>
    </lineage>
</organism>
<dbReference type="Pfam" id="PF12520">
    <property type="entry name" value="DUF3723"/>
    <property type="match status" value="1"/>
</dbReference>
<proteinExistence type="predicted"/>
<reference evidence="1" key="1">
    <citation type="submission" date="2021-07" db="EMBL/GenBank/DDBJ databases">
        <authorList>
            <person name="Branca A.L. A."/>
        </authorList>
    </citation>
    <scope>NUCLEOTIDE SEQUENCE</scope>
</reference>
<dbReference type="InterPro" id="IPR022198">
    <property type="entry name" value="DUF3723"/>
</dbReference>
<evidence type="ECO:0000313" key="1">
    <source>
        <dbReference type="EMBL" id="CAG8314306.1"/>
    </source>
</evidence>
<sequence length="629" mass="72385">MGFSQHLDLSLSQSEVEHWERKLYDYRENHFKLSARVHLSHLVFETGFRRRMDGRQNVRRLKKLMKIQGCQRLMRENHVPVTVPKAHWPDRVRPRSGSGSIPSLEMELGYRLCAYDHENLITAARNALDYDDQWWIVDVYLTDHEGYDPSDETESVRDKFVQSLKERYLNDSRPPDGLIYERINFYEGYLNTPRDPLAANKWWAVLEAVAGSKKGKYLKQFFKHETLHQKLNSLLVIPGLWEGMRIGLLHKVTAMHCDEPIGCYWGLIFSTFSRLVGGRDELLPLVDGVTVELIQSRVPKISNKDLRFLEDNMKKGRLFPNFSEEDQQEIWARLTEIDYPIPTLKTFFKDRLYLEVAQCVMKRLFVQPRSEKITIDQGVYGKYDTPVPVSMALRQQWLGNDVLEFWRFSFQYGFEMTNHQRLKWSKDGEPEDMFDQQSSESSFLPRQEIWRHFFALVRARAFQAPVPNDSSFATVELPSPRPCEYPEDISEEIDVAKRCGKPYSNTVEADRFALSAESLQQSQIPVRVTAGFLRQSVFKAFFGYLGNSNGQTHGGDPPENNTDIQNYGEQLNRGAVVGNATATQDMDVDSGSVTESPLAASTALTHNAVVVAPAADQPPSFYVMKNNQL</sequence>
<protein>
    <submittedName>
        <fullName evidence="1">Uncharacterized protein</fullName>
    </submittedName>
</protein>
<accession>A0A9W4IPH4</accession>
<evidence type="ECO:0000313" key="2">
    <source>
        <dbReference type="Proteomes" id="UP001152649"/>
    </source>
</evidence>
<dbReference type="EMBL" id="CAJVPG010000078">
    <property type="protein sequence ID" value="CAG8314306.1"/>
    <property type="molecule type" value="Genomic_DNA"/>
</dbReference>
<gene>
    <name evidence="1" type="ORF">PSALAMII_LOCUS2186</name>
</gene>
<name>A0A9W4IPH4_9EURO</name>
<dbReference type="OrthoDB" id="4227485at2759"/>